<reference evidence="3" key="1">
    <citation type="submission" date="2023-07" db="EMBL/GenBank/DDBJ databases">
        <title>Genomic Encyclopedia of Type Strains, Phase IV (KMG-IV): sequencing the most valuable type-strain genomes for metagenomic binning, comparative biology and taxonomic classification.</title>
        <authorList>
            <person name="Goeker M."/>
        </authorList>
    </citation>
    <scope>NUCLEOTIDE SEQUENCE</scope>
    <source>
        <strain evidence="3">DSM 26174</strain>
    </source>
</reference>
<evidence type="ECO:0000313" key="3">
    <source>
        <dbReference type="EMBL" id="MDR6238418.1"/>
    </source>
</evidence>
<feature type="region of interest" description="Disordered" evidence="2">
    <location>
        <begin position="216"/>
        <end position="259"/>
    </location>
</feature>
<name>A0AAE3XLW8_9BACT</name>
<protein>
    <submittedName>
        <fullName evidence="3">Uncharacterized protein</fullName>
    </submittedName>
</protein>
<organism evidence="3 4">
    <name type="scientific">Aureibacter tunicatorum</name>
    <dbReference type="NCBI Taxonomy" id="866807"/>
    <lineage>
        <taxon>Bacteria</taxon>
        <taxon>Pseudomonadati</taxon>
        <taxon>Bacteroidota</taxon>
        <taxon>Cytophagia</taxon>
        <taxon>Cytophagales</taxon>
        <taxon>Persicobacteraceae</taxon>
        <taxon>Aureibacter</taxon>
    </lineage>
</organism>
<proteinExistence type="predicted"/>
<accession>A0AAE3XLW8</accession>
<evidence type="ECO:0000256" key="1">
    <source>
        <dbReference type="SAM" id="Coils"/>
    </source>
</evidence>
<feature type="coiled-coil region" evidence="1">
    <location>
        <begin position="135"/>
        <end position="162"/>
    </location>
</feature>
<dbReference type="AlphaFoldDB" id="A0AAE3XLW8"/>
<evidence type="ECO:0000256" key="2">
    <source>
        <dbReference type="SAM" id="MobiDB-lite"/>
    </source>
</evidence>
<dbReference type="RefSeq" id="WP_309937907.1">
    <property type="nucleotide sequence ID" value="NZ_AP025305.1"/>
</dbReference>
<keyword evidence="1" id="KW-0175">Coiled coil</keyword>
<dbReference type="EMBL" id="JAVDQD010000001">
    <property type="protein sequence ID" value="MDR6238418.1"/>
    <property type="molecule type" value="Genomic_DNA"/>
</dbReference>
<gene>
    <name evidence="3" type="ORF">HNQ88_001394</name>
</gene>
<keyword evidence="4" id="KW-1185">Reference proteome</keyword>
<comment type="caution">
    <text evidence="3">The sequence shown here is derived from an EMBL/GenBank/DDBJ whole genome shotgun (WGS) entry which is preliminary data.</text>
</comment>
<dbReference type="Proteomes" id="UP001185092">
    <property type="component" value="Unassembled WGS sequence"/>
</dbReference>
<evidence type="ECO:0000313" key="4">
    <source>
        <dbReference type="Proteomes" id="UP001185092"/>
    </source>
</evidence>
<sequence length="334" mass="38730">MRSKETNLIDLFIEERKPLTAKEAVMLYKKVYRSTITQPAISKICNELEKYVFLDDVAEAYFLTSEMYTAIKVADSAKKGNSRYIDFASFGNCFKSDKDYQKHIPYIQRVLEAYNLSRVFVLDLDEEYTQEHEKMAEKAENLDKLMNVVANVKTKLEKAGEDGIKWSKAIFFKFGDFEGALELKDFLKSEGLEADLSQLEDESLALINLKFAEPEEEEIMEEPTVEQEPDQEDSEQVIEDSSVEEVVENEADSEPEIEVEPEEVFTEEQQYFMSFLDRIVQRLEDGEGSVVITEFVYQRQCKDFEEEFIEEQFTTRELKISTDGMEEGCLAILK</sequence>